<organism evidence="2 3">
    <name type="scientific">Deinococcus oregonensis</name>
    <dbReference type="NCBI Taxonomy" id="1805970"/>
    <lineage>
        <taxon>Bacteria</taxon>
        <taxon>Thermotogati</taxon>
        <taxon>Deinococcota</taxon>
        <taxon>Deinococci</taxon>
        <taxon>Deinococcales</taxon>
        <taxon>Deinococcaceae</taxon>
        <taxon>Deinococcus</taxon>
    </lineage>
</organism>
<feature type="chain" id="PRO_5046437297" description="Cytochrome c domain-containing protein" evidence="1">
    <location>
        <begin position="29"/>
        <end position="145"/>
    </location>
</feature>
<evidence type="ECO:0000313" key="2">
    <source>
        <dbReference type="EMBL" id="MFB9990748.1"/>
    </source>
</evidence>
<dbReference type="RefSeq" id="WP_380004973.1">
    <property type="nucleotide sequence ID" value="NZ_JBHLYR010000008.1"/>
</dbReference>
<dbReference type="Proteomes" id="UP001589733">
    <property type="component" value="Unassembled WGS sequence"/>
</dbReference>
<evidence type="ECO:0000313" key="3">
    <source>
        <dbReference type="Proteomes" id="UP001589733"/>
    </source>
</evidence>
<reference evidence="2 3" key="1">
    <citation type="submission" date="2024-09" db="EMBL/GenBank/DDBJ databases">
        <authorList>
            <person name="Sun Q."/>
            <person name="Mori K."/>
        </authorList>
    </citation>
    <scope>NUCLEOTIDE SEQUENCE [LARGE SCALE GENOMIC DNA]</scope>
    <source>
        <strain evidence="2 3">JCM 13503</strain>
    </source>
</reference>
<accession>A0ABV6ATB5</accession>
<keyword evidence="3" id="KW-1185">Reference proteome</keyword>
<dbReference type="EMBL" id="JBHLYR010000008">
    <property type="protein sequence ID" value="MFB9990748.1"/>
    <property type="molecule type" value="Genomic_DNA"/>
</dbReference>
<dbReference type="Gene3D" id="1.10.760.10">
    <property type="entry name" value="Cytochrome c-like domain"/>
    <property type="match status" value="1"/>
</dbReference>
<keyword evidence="1" id="KW-0732">Signal</keyword>
<protein>
    <recommendedName>
        <fullName evidence="4">Cytochrome c domain-containing protein</fullName>
    </recommendedName>
</protein>
<dbReference type="SUPFAM" id="SSF46626">
    <property type="entry name" value="Cytochrome c"/>
    <property type="match status" value="1"/>
</dbReference>
<comment type="caution">
    <text evidence="2">The sequence shown here is derived from an EMBL/GenBank/DDBJ whole genome shotgun (WGS) entry which is preliminary data.</text>
</comment>
<dbReference type="InterPro" id="IPR036909">
    <property type="entry name" value="Cyt_c-like_dom_sf"/>
</dbReference>
<gene>
    <name evidence="2" type="ORF">ACFFLM_01930</name>
</gene>
<evidence type="ECO:0008006" key="4">
    <source>
        <dbReference type="Google" id="ProtNLM"/>
    </source>
</evidence>
<evidence type="ECO:0000256" key="1">
    <source>
        <dbReference type="SAM" id="SignalP"/>
    </source>
</evidence>
<sequence>MPRSPVLLALSLPALAVLLGATLPQARAQETSGQATSAALSPVLSQVDDQLGRGAVLYRLACAMCHGDRLEGGSAEALAGDDLKATYQVLPPRAVHKLIEGLHGHLPPLTRQEALDVTAFVLDFNGLPPVGELVEDTLDRLPERR</sequence>
<feature type="signal peptide" evidence="1">
    <location>
        <begin position="1"/>
        <end position="28"/>
    </location>
</feature>
<name>A0ABV6ATB5_9DEIO</name>
<proteinExistence type="predicted"/>